<dbReference type="OrthoDB" id="9780552at2"/>
<evidence type="ECO:0000256" key="10">
    <source>
        <dbReference type="ARBA" id="ARBA00023186"/>
    </source>
</evidence>
<comment type="subcellular location">
    <subcellularLocation>
        <location evidence="1">Cell inner membrane</location>
        <topology evidence="1">Multi-pass membrane protein</topology>
    </subcellularLocation>
    <subcellularLocation>
        <location evidence="13">Cell membrane</location>
        <topology evidence="13">Multi-pass membrane protein</topology>
    </subcellularLocation>
</comment>
<dbReference type="GO" id="GO:0015031">
    <property type="term" value="P:protein transport"/>
    <property type="evidence" value="ECO:0007669"/>
    <property type="project" value="UniProtKB-KW"/>
</dbReference>
<feature type="transmembrane region" description="Helical" evidence="13">
    <location>
        <begin position="7"/>
        <end position="25"/>
    </location>
</feature>
<feature type="transmembrane region" description="Helical" evidence="13">
    <location>
        <begin position="507"/>
        <end position="528"/>
    </location>
</feature>
<dbReference type="Proteomes" id="UP000198914">
    <property type="component" value="Unassembled WGS sequence"/>
</dbReference>
<evidence type="ECO:0000256" key="4">
    <source>
        <dbReference type="ARBA" id="ARBA00022448"/>
    </source>
</evidence>
<dbReference type="GO" id="GO:0005886">
    <property type="term" value="C:plasma membrane"/>
    <property type="evidence" value="ECO:0007669"/>
    <property type="project" value="UniProtKB-SubCell"/>
</dbReference>
<evidence type="ECO:0000259" key="15">
    <source>
        <dbReference type="Pfam" id="PF14849"/>
    </source>
</evidence>
<keyword evidence="8 13" id="KW-1133">Transmembrane helix</keyword>
<feature type="transmembrane region" description="Helical" evidence="13">
    <location>
        <begin position="372"/>
        <end position="400"/>
    </location>
</feature>
<keyword evidence="17" id="KW-1185">Reference proteome</keyword>
<accession>A0A1H3KXY4</accession>
<keyword evidence="6 13" id="KW-0812">Transmembrane</keyword>
<feature type="domain" description="Membrane insertase YidC/Oxa/ALB C-terminal" evidence="14">
    <location>
        <begin position="380"/>
        <end position="583"/>
    </location>
</feature>
<dbReference type="NCBIfam" id="NF002353">
    <property type="entry name" value="PRK01318.1-4"/>
    <property type="match status" value="1"/>
</dbReference>
<dbReference type="CDD" id="cd19961">
    <property type="entry name" value="EcYidC-like_peri"/>
    <property type="match status" value="1"/>
</dbReference>
<dbReference type="HAMAP" id="MF_01810">
    <property type="entry name" value="YidC_type1"/>
    <property type="match status" value="1"/>
</dbReference>
<feature type="transmembrane region" description="Helical" evidence="13">
    <location>
        <begin position="548"/>
        <end position="569"/>
    </location>
</feature>
<dbReference type="PRINTS" id="PR01900">
    <property type="entry name" value="YIDCPROTEIN"/>
</dbReference>
<dbReference type="NCBIfam" id="TIGR03592">
    <property type="entry name" value="yidC_oxa1_cterm"/>
    <property type="match status" value="1"/>
</dbReference>
<keyword evidence="7 13" id="KW-0653">Protein transport</keyword>
<gene>
    <name evidence="13" type="primary">yidC</name>
    <name evidence="16" type="ORF">SAMN05444004_1029</name>
</gene>
<dbReference type="InterPro" id="IPR038221">
    <property type="entry name" value="YidC_periplasmic_sf"/>
</dbReference>
<dbReference type="PRINTS" id="PR00701">
    <property type="entry name" value="60KDINNERMP"/>
</dbReference>
<reference evidence="17" key="1">
    <citation type="submission" date="2016-10" db="EMBL/GenBank/DDBJ databases">
        <authorList>
            <person name="Varghese N."/>
            <person name="Submissions S."/>
        </authorList>
    </citation>
    <scope>NUCLEOTIDE SEQUENCE [LARGE SCALE GENOMIC DNA]</scope>
    <source>
        <strain evidence="17">DSM 100420</strain>
    </source>
</reference>
<comment type="similarity">
    <text evidence="2 13">Belongs to the OXA1/ALB3/YidC family. Type 1 subfamily.</text>
</comment>
<organism evidence="16 17">
    <name type="scientific">Jannaschia faecimaris</name>
    <dbReference type="NCBI Taxonomy" id="1244108"/>
    <lineage>
        <taxon>Bacteria</taxon>
        <taxon>Pseudomonadati</taxon>
        <taxon>Pseudomonadota</taxon>
        <taxon>Alphaproteobacteria</taxon>
        <taxon>Rhodobacterales</taxon>
        <taxon>Roseobacteraceae</taxon>
        <taxon>Jannaschia</taxon>
    </lineage>
</organism>
<dbReference type="PANTHER" id="PTHR12428">
    <property type="entry name" value="OXA1"/>
    <property type="match status" value="1"/>
</dbReference>
<name>A0A1H3KXY4_9RHOB</name>
<dbReference type="EMBL" id="FNPX01000002">
    <property type="protein sequence ID" value="SDY56515.1"/>
    <property type="molecule type" value="Genomic_DNA"/>
</dbReference>
<evidence type="ECO:0000256" key="11">
    <source>
        <dbReference type="ARBA" id="ARBA00033245"/>
    </source>
</evidence>
<dbReference type="AlphaFoldDB" id="A0A1H3KXY4"/>
<dbReference type="GO" id="GO:0051205">
    <property type="term" value="P:protein insertion into membrane"/>
    <property type="evidence" value="ECO:0007669"/>
    <property type="project" value="TreeGrafter"/>
</dbReference>
<evidence type="ECO:0000256" key="6">
    <source>
        <dbReference type="ARBA" id="ARBA00022692"/>
    </source>
</evidence>
<evidence type="ECO:0000313" key="17">
    <source>
        <dbReference type="Proteomes" id="UP000198914"/>
    </source>
</evidence>
<comment type="subunit">
    <text evidence="13">Interacts with the Sec translocase complex via SecD. Specifically interacts with transmembrane segments of nascent integral membrane proteins during membrane integration.</text>
</comment>
<dbReference type="Pfam" id="PF02096">
    <property type="entry name" value="60KD_IMP"/>
    <property type="match status" value="1"/>
</dbReference>
<evidence type="ECO:0000256" key="5">
    <source>
        <dbReference type="ARBA" id="ARBA00022475"/>
    </source>
</evidence>
<feature type="transmembrane region" description="Helical" evidence="13">
    <location>
        <begin position="443"/>
        <end position="463"/>
    </location>
</feature>
<dbReference type="Gene3D" id="2.70.98.90">
    <property type="match status" value="1"/>
</dbReference>
<feature type="domain" description="Membrane insertase YidC N-terminal" evidence="15">
    <location>
        <begin position="81"/>
        <end position="368"/>
    </location>
</feature>
<sequence>MDDQNKNLILATVLSAAVLLVWFLVFPPETQVPGDAVTSDGTPAATTAVTPAIPGGTVVAPGAVIADPAETRAKAIAGTARVTIETPRLTGSVSLIGGRIDDLSLKGYRETLDDNSPIVTLLSPANAPNAYYALHGWVPAGDLANDAVPTPQTAWSAPDDAVLTPETPLVLTWDNGAGLLFTKTIAVDEDFMFSVRQSVENRTDNPVRLFPFGQIARHGEPDVENFFISHEGVVAHADGIVERIEYGDMPDLDLNPVEAAPMESYSITEEGWIGFADKYWMTTLIPDVTTQATTVVKYVPGAEIYQTETRLPVVEVPAGSTTASDSKIFAGAKEWEELQHYQNEEGVPGFIDTIDWGWFFFLTKPIFAALHFLHALIGNMGIAIIVLTLGIKAILLPLAYKSYVSMARMKELQPEMEKLKEKAGDDRQKLQQGMMELYKKNKVNPAAGCLPILLQIPIFFSLYKVIFVTIELRHAAFFGPFQDLSAPDPTSLLNLFGLLPFAAPEPASILSLVFIGILPIMLGVSMWLQQKLNPAPTDPTQAMIFAWLPWVFMFMLGGFASGLVVYWIANNTITFIQQYSIMRSHGSKPDLFGNIRSGFKKKAAVVDNKKDK</sequence>
<keyword evidence="10 13" id="KW-0143">Chaperone</keyword>
<evidence type="ECO:0000256" key="2">
    <source>
        <dbReference type="ARBA" id="ARBA00010527"/>
    </source>
</evidence>
<evidence type="ECO:0000256" key="8">
    <source>
        <dbReference type="ARBA" id="ARBA00022989"/>
    </source>
</evidence>
<dbReference type="STRING" id="1244108.SAMN05444004_1029"/>
<dbReference type="CDD" id="cd20070">
    <property type="entry name" value="5TM_YidC_Alb3"/>
    <property type="match status" value="1"/>
</dbReference>
<keyword evidence="9 13" id="KW-0472">Membrane</keyword>
<evidence type="ECO:0000256" key="7">
    <source>
        <dbReference type="ARBA" id="ARBA00022927"/>
    </source>
</evidence>
<dbReference type="PANTHER" id="PTHR12428:SF65">
    <property type="entry name" value="CYTOCHROME C OXIDASE ASSEMBLY PROTEIN COX18, MITOCHONDRIAL"/>
    <property type="match status" value="1"/>
</dbReference>
<dbReference type="InterPro" id="IPR001708">
    <property type="entry name" value="YidC/ALB3/OXA1/COX18"/>
</dbReference>
<keyword evidence="5 13" id="KW-1003">Cell membrane</keyword>
<dbReference type="InterPro" id="IPR028055">
    <property type="entry name" value="YidC/Oxa/ALB_C"/>
</dbReference>
<dbReference type="InterPro" id="IPR047196">
    <property type="entry name" value="YidC_ALB_C"/>
</dbReference>
<evidence type="ECO:0000256" key="12">
    <source>
        <dbReference type="ARBA" id="ARBA00033342"/>
    </source>
</evidence>
<dbReference type="Pfam" id="PF14849">
    <property type="entry name" value="YidC_periplas"/>
    <property type="match status" value="1"/>
</dbReference>
<evidence type="ECO:0000313" key="16">
    <source>
        <dbReference type="EMBL" id="SDY56515.1"/>
    </source>
</evidence>
<evidence type="ECO:0000259" key="14">
    <source>
        <dbReference type="Pfam" id="PF02096"/>
    </source>
</evidence>
<evidence type="ECO:0000256" key="3">
    <source>
        <dbReference type="ARBA" id="ARBA00015325"/>
    </source>
</evidence>
<dbReference type="InterPro" id="IPR019998">
    <property type="entry name" value="Membr_insert_YidC"/>
</dbReference>
<proteinExistence type="inferred from homology"/>
<dbReference type="GO" id="GO:0032977">
    <property type="term" value="F:membrane insertase activity"/>
    <property type="evidence" value="ECO:0007669"/>
    <property type="project" value="InterPro"/>
</dbReference>
<keyword evidence="4 13" id="KW-0813">Transport</keyword>
<protein>
    <recommendedName>
        <fullName evidence="3 13">Membrane protein insertase YidC</fullName>
    </recommendedName>
    <alternativeName>
        <fullName evidence="12 13">Foldase YidC</fullName>
    </alternativeName>
    <alternativeName>
        <fullName evidence="11 13">Membrane integrase YidC</fullName>
    </alternativeName>
    <alternativeName>
        <fullName evidence="13">Membrane protein YidC</fullName>
    </alternativeName>
</protein>
<evidence type="ECO:0000256" key="1">
    <source>
        <dbReference type="ARBA" id="ARBA00004429"/>
    </source>
</evidence>
<comment type="function">
    <text evidence="13">Required for the insertion and/or proper folding and/or complex formation of integral membrane proteins into the membrane. Involved in integration of membrane proteins that insert both dependently and independently of the Sec translocase complex, as well as at least some lipoproteins. Aids folding of multispanning membrane proteins.</text>
</comment>
<dbReference type="RefSeq" id="WP_092642091.1">
    <property type="nucleotide sequence ID" value="NZ_FNPX01000002.1"/>
</dbReference>
<evidence type="ECO:0000256" key="13">
    <source>
        <dbReference type="HAMAP-Rule" id="MF_01810"/>
    </source>
</evidence>
<dbReference type="InterPro" id="IPR028053">
    <property type="entry name" value="Membr_insert_YidC_N"/>
</dbReference>
<dbReference type="NCBIfam" id="TIGR03593">
    <property type="entry name" value="yidC_nterm"/>
    <property type="match status" value="1"/>
</dbReference>
<evidence type="ECO:0000256" key="9">
    <source>
        <dbReference type="ARBA" id="ARBA00023136"/>
    </source>
</evidence>